<evidence type="ECO:0000256" key="3">
    <source>
        <dbReference type="ARBA" id="ARBA00022692"/>
    </source>
</evidence>
<sequence length="408" mass="44699">MSLLNLAWHSLWARRGTALLSLLTIALSVALLLGVENLRTQAKSSFASTISGTDLIVGARSGPTQLLLYSVFRIGNATNNISWDSYQQITQQPTVKWAIPISLGDSHRGYRVMGTTNSFFEHYQYANKQPLRFAQGRALENTYDVVLGAEVARKLQYHLGDKIVVAHGLAAVSFVNHEHYPFVVSGILQPTGTPVDRSVITSLAGIEAIHLPPQQQAYSEQQLTPSSITAMMLGTQSKLQIFSLQRQINEYKGEALLAILPGVALQELWGILSIAESALLAVSICVVITGLMSMLSTLMVSLKERRREMAILRSVGAKPRHIFGLLLLEALLLSVLGALLGLLSMYLILAAAKPLLLSQFGFYLVLTWPSLQQLYLLLAVVIVGFIAGVLPAWRAYRYSLSDGMSIRI</sequence>
<keyword evidence="4 6" id="KW-1133">Transmembrane helix</keyword>
<comment type="caution">
    <text evidence="9">The sequence shown here is derived from an EMBL/GenBank/DDBJ whole genome shotgun (WGS) entry which is preliminary data.</text>
</comment>
<organism evidence="9 10">
    <name type="scientific">Agarivorans gilvus</name>
    <dbReference type="NCBI Taxonomy" id="680279"/>
    <lineage>
        <taxon>Bacteria</taxon>
        <taxon>Pseudomonadati</taxon>
        <taxon>Pseudomonadota</taxon>
        <taxon>Gammaproteobacteria</taxon>
        <taxon>Alteromonadales</taxon>
        <taxon>Alteromonadaceae</taxon>
        <taxon>Agarivorans</taxon>
    </lineage>
</organism>
<evidence type="ECO:0000256" key="5">
    <source>
        <dbReference type="ARBA" id="ARBA00023136"/>
    </source>
</evidence>
<accession>A0ABQ1I088</accession>
<dbReference type="Pfam" id="PF12704">
    <property type="entry name" value="MacB_PCD"/>
    <property type="match status" value="1"/>
</dbReference>
<feature type="transmembrane region" description="Helical" evidence="6">
    <location>
        <begin position="372"/>
        <end position="393"/>
    </location>
</feature>
<dbReference type="InterPro" id="IPR051125">
    <property type="entry name" value="ABC-4/HrtB_transporter"/>
</dbReference>
<dbReference type="PANTHER" id="PTHR43738:SF2">
    <property type="entry name" value="ABC TRANSPORTER PERMEASE"/>
    <property type="match status" value="1"/>
</dbReference>
<reference evidence="10" key="1">
    <citation type="journal article" date="2019" name="Int. J. Syst. Evol. Microbiol.">
        <title>The Global Catalogue of Microorganisms (GCM) 10K type strain sequencing project: providing services to taxonomists for standard genome sequencing and annotation.</title>
        <authorList>
            <consortium name="The Broad Institute Genomics Platform"/>
            <consortium name="The Broad Institute Genome Sequencing Center for Infectious Disease"/>
            <person name="Wu L."/>
            <person name="Ma J."/>
        </authorList>
    </citation>
    <scope>NUCLEOTIDE SEQUENCE [LARGE SCALE GENOMIC DNA]</scope>
    <source>
        <strain evidence="10">CGMCC 1.10131</strain>
    </source>
</reference>
<dbReference type="PANTHER" id="PTHR43738">
    <property type="entry name" value="ABC TRANSPORTER, MEMBRANE PROTEIN"/>
    <property type="match status" value="1"/>
</dbReference>
<evidence type="ECO:0000259" key="7">
    <source>
        <dbReference type="Pfam" id="PF02687"/>
    </source>
</evidence>
<keyword evidence="10" id="KW-1185">Reference proteome</keyword>
<keyword evidence="3 6" id="KW-0812">Transmembrane</keyword>
<comment type="subcellular location">
    <subcellularLocation>
        <location evidence="1">Cell membrane</location>
        <topology evidence="1">Multi-pass membrane protein</topology>
    </subcellularLocation>
</comment>
<evidence type="ECO:0000256" key="4">
    <source>
        <dbReference type="ARBA" id="ARBA00022989"/>
    </source>
</evidence>
<dbReference type="InterPro" id="IPR003838">
    <property type="entry name" value="ABC3_permease_C"/>
</dbReference>
<evidence type="ECO:0000313" key="10">
    <source>
        <dbReference type="Proteomes" id="UP000651977"/>
    </source>
</evidence>
<dbReference type="InterPro" id="IPR025857">
    <property type="entry name" value="MacB_PCD"/>
</dbReference>
<dbReference type="Proteomes" id="UP000651977">
    <property type="component" value="Unassembled WGS sequence"/>
</dbReference>
<feature type="transmembrane region" description="Helical" evidence="6">
    <location>
        <begin position="323"/>
        <end position="352"/>
    </location>
</feature>
<evidence type="ECO:0000256" key="2">
    <source>
        <dbReference type="ARBA" id="ARBA00022475"/>
    </source>
</evidence>
<keyword evidence="2" id="KW-1003">Cell membrane</keyword>
<dbReference type="Pfam" id="PF02687">
    <property type="entry name" value="FtsX"/>
    <property type="match status" value="1"/>
</dbReference>
<protein>
    <submittedName>
        <fullName evidence="9">Permease</fullName>
    </submittedName>
</protein>
<evidence type="ECO:0000259" key="8">
    <source>
        <dbReference type="Pfam" id="PF12704"/>
    </source>
</evidence>
<proteinExistence type="predicted"/>
<gene>
    <name evidence="9" type="ORF">GCM10007414_16730</name>
</gene>
<feature type="domain" description="ABC3 transporter permease C-terminal" evidence="7">
    <location>
        <begin position="281"/>
        <end position="399"/>
    </location>
</feature>
<dbReference type="EMBL" id="BMDY01000008">
    <property type="protein sequence ID" value="GGB04078.1"/>
    <property type="molecule type" value="Genomic_DNA"/>
</dbReference>
<keyword evidence="5 6" id="KW-0472">Membrane</keyword>
<feature type="transmembrane region" description="Helical" evidence="6">
    <location>
        <begin position="255"/>
        <end position="272"/>
    </location>
</feature>
<evidence type="ECO:0000256" key="6">
    <source>
        <dbReference type="SAM" id="Phobius"/>
    </source>
</evidence>
<evidence type="ECO:0000256" key="1">
    <source>
        <dbReference type="ARBA" id="ARBA00004651"/>
    </source>
</evidence>
<name>A0ABQ1I088_9ALTE</name>
<evidence type="ECO:0000313" key="9">
    <source>
        <dbReference type="EMBL" id="GGB04078.1"/>
    </source>
</evidence>
<feature type="transmembrane region" description="Helical" evidence="6">
    <location>
        <begin position="278"/>
        <end position="302"/>
    </location>
</feature>
<feature type="domain" description="MacB-like periplasmic core" evidence="8">
    <location>
        <begin position="19"/>
        <end position="247"/>
    </location>
</feature>
<feature type="transmembrane region" description="Helical" evidence="6">
    <location>
        <begin position="12"/>
        <end position="35"/>
    </location>
</feature>
<dbReference type="RefSeq" id="WP_055733631.1">
    <property type="nucleotide sequence ID" value="NZ_BMDY01000008.1"/>
</dbReference>